<dbReference type="SMART" id="SM00342">
    <property type="entry name" value="HTH_ARAC"/>
    <property type="match status" value="1"/>
</dbReference>
<evidence type="ECO:0000256" key="1">
    <source>
        <dbReference type="ARBA" id="ARBA00023015"/>
    </source>
</evidence>
<dbReference type="Gene3D" id="1.10.10.60">
    <property type="entry name" value="Homeodomain-like"/>
    <property type="match status" value="2"/>
</dbReference>
<proteinExistence type="predicted"/>
<dbReference type="SMART" id="SM00448">
    <property type="entry name" value="REC"/>
    <property type="match status" value="1"/>
</dbReference>
<dbReference type="CDD" id="cd17536">
    <property type="entry name" value="REC_YesN-like"/>
    <property type="match status" value="1"/>
</dbReference>
<dbReference type="RefSeq" id="WP_188988744.1">
    <property type="nucleotide sequence ID" value="NZ_BMHP01000001.1"/>
</dbReference>
<dbReference type="GO" id="GO:0003700">
    <property type="term" value="F:DNA-binding transcription factor activity"/>
    <property type="evidence" value="ECO:0007669"/>
    <property type="project" value="InterPro"/>
</dbReference>
<comment type="caution">
    <text evidence="7">The sequence shown here is derived from an EMBL/GenBank/DDBJ whole genome shotgun (WGS) entry which is preliminary data.</text>
</comment>
<dbReference type="Pfam" id="PF12833">
    <property type="entry name" value="HTH_18"/>
    <property type="match status" value="1"/>
</dbReference>
<dbReference type="PANTHER" id="PTHR43280">
    <property type="entry name" value="ARAC-FAMILY TRANSCRIPTIONAL REGULATOR"/>
    <property type="match status" value="1"/>
</dbReference>
<sequence>MYRMMIIDDERMIHLSIRKLVETSGLPVVIAGEAEDGAEALNLLESVNPDIIVTDICMPEMDGLAFIQRAKDNRKSIHFIILTGHERFEFAQQALRYGVRDFLLKPVNPDQFIESLQQVCSLLSDGEGRLLLQKEWLRRQQEMVKNLTEQIWSANEEAAGAAIEEVVEHYRNPGSDEYSAAQFAKDLLREVESELQRRHFELSHTYAGEGQWPVEDQASFDRMRDAVKGMIDEIKGSRNLGSRNNILKAVKYIGEHYAREELSLKDVADSLGMSVPYLSRSFKEEMDINFVKYLIGVRMEKAKLLLEQGECPTTEAAYQAGFSDYSHFSKTFKKHYGLTPSDFRKQHQRQST</sequence>
<dbReference type="Proteomes" id="UP000612456">
    <property type="component" value="Unassembled WGS sequence"/>
</dbReference>
<evidence type="ECO:0000313" key="8">
    <source>
        <dbReference type="Proteomes" id="UP000612456"/>
    </source>
</evidence>
<feature type="domain" description="Response regulatory" evidence="6">
    <location>
        <begin position="3"/>
        <end position="120"/>
    </location>
</feature>
<feature type="modified residue" description="4-aspartylphosphate" evidence="4">
    <location>
        <position position="55"/>
    </location>
</feature>
<feature type="domain" description="HTH araC/xylS-type" evidence="5">
    <location>
        <begin position="247"/>
        <end position="346"/>
    </location>
</feature>
<keyword evidence="2" id="KW-0238">DNA-binding</keyword>
<reference evidence="7" key="1">
    <citation type="journal article" date="2014" name="Int. J. Syst. Evol. Microbiol.">
        <title>Complete genome sequence of Corynebacterium casei LMG S-19264T (=DSM 44701T), isolated from a smear-ripened cheese.</title>
        <authorList>
            <consortium name="US DOE Joint Genome Institute (JGI-PGF)"/>
            <person name="Walter F."/>
            <person name="Albersmeier A."/>
            <person name="Kalinowski J."/>
            <person name="Ruckert C."/>
        </authorList>
    </citation>
    <scope>NUCLEOTIDE SEQUENCE</scope>
    <source>
        <strain evidence="7">CGMCC 1.15178</strain>
    </source>
</reference>
<evidence type="ECO:0000259" key="6">
    <source>
        <dbReference type="PROSITE" id="PS50110"/>
    </source>
</evidence>
<gene>
    <name evidence="7" type="ORF">GCM10010911_04710</name>
</gene>
<dbReference type="GO" id="GO:0000160">
    <property type="term" value="P:phosphorelay signal transduction system"/>
    <property type="evidence" value="ECO:0007669"/>
    <property type="project" value="InterPro"/>
</dbReference>
<evidence type="ECO:0000259" key="5">
    <source>
        <dbReference type="PROSITE" id="PS01124"/>
    </source>
</evidence>
<dbReference type="PROSITE" id="PS50110">
    <property type="entry name" value="RESPONSE_REGULATORY"/>
    <property type="match status" value="1"/>
</dbReference>
<evidence type="ECO:0000256" key="2">
    <source>
        <dbReference type="ARBA" id="ARBA00023125"/>
    </source>
</evidence>
<dbReference type="Pfam" id="PF00072">
    <property type="entry name" value="Response_reg"/>
    <property type="match status" value="1"/>
</dbReference>
<dbReference type="PROSITE" id="PS01124">
    <property type="entry name" value="HTH_ARAC_FAMILY_2"/>
    <property type="match status" value="1"/>
</dbReference>
<evidence type="ECO:0000313" key="7">
    <source>
        <dbReference type="EMBL" id="GGD50189.1"/>
    </source>
</evidence>
<dbReference type="InterPro" id="IPR001789">
    <property type="entry name" value="Sig_transdc_resp-reg_receiver"/>
</dbReference>
<dbReference type="PRINTS" id="PR00032">
    <property type="entry name" value="HTHARAC"/>
</dbReference>
<dbReference type="SUPFAM" id="SSF46689">
    <property type="entry name" value="Homeodomain-like"/>
    <property type="match status" value="2"/>
</dbReference>
<dbReference type="InterPro" id="IPR009057">
    <property type="entry name" value="Homeodomain-like_sf"/>
</dbReference>
<dbReference type="AlphaFoldDB" id="A0A916YL83"/>
<name>A0A916YL83_9BACL</name>
<reference evidence="7" key="2">
    <citation type="submission" date="2020-09" db="EMBL/GenBank/DDBJ databases">
        <authorList>
            <person name="Sun Q."/>
            <person name="Zhou Y."/>
        </authorList>
    </citation>
    <scope>NUCLEOTIDE SEQUENCE</scope>
    <source>
        <strain evidence="7">CGMCC 1.15178</strain>
    </source>
</reference>
<protein>
    <recommendedName>
        <fullName evidence="9">Response regulator</fullName>
    </recommendedName>
</protein>
<dbReference type="SUPFAM" id="SSF52172">
    <property type="entry name" value="CheY-like"/>
    <property type="match status" value="1"/>
</dbReference>
<keyword evidence="1" id="KW-0805">Transcription regulation</keyword>
<accession>A0A916YL83</accession>
<keyword evidence="3" id="KW-0804">Transcription</keyword>
<dbReference type="Gene3D" id="3.40.50.2300">
    <property type="match status" value="1"/>
</dbReference>
<dbReference type="InterPro" id="IPR018060">
    <property type="entry name" value="HTH_AraC"/>
</dbReference>
<dbReference type="InterPro" id="IPR011006">
    <property type="entry name" value="CheY-like_superfamily"/>
</dbReference>
<evidence type="ECO:0000256" key="4">
    <source>
        <dbReference type="PROSITE-ProRule" id="PRU00169"/>
    </source>
</evidence>
<dbReference type="GO" id="GO:0043565">
    <property type="term" value="F:sequence-specific DNA binding"/>
    <property type="evidence" value="ECO:0007669"/>
    <property type="project" value="InterPro"/>
</dbReference>
<dbReference type="PANTHER" id="PTHR43280:SF28">
    <property type="entry name" value="HTH-TYPE TRANSCRIPTIONAL ACTIVATOR RHAS"/>
    <property type="match status" value="1"/>
</dbReference>
<keyword evidence="4" id="KW-0597">Phosphoprotein</keyword>
<organism evidence="7 8">
    <name type="scientific">Paenibacillus nasutitermitis</name>
    <dbReference type="NCBI Taxonomy" id="1652958"/>
    <lineage>
        <taxon>Bacteria</taxon>
        <taxon>Bacillati</taxon>
        <taxon>Bacillota</taxon>
        <taxon>Bacilli</taxon>
        <taxon>Bacillales</taxon>
        <taxon>Paenibacillaceae</taxon>
        <taxon>Paenibacillus</taxon>
    </lineage>
</organism>
<keyword evidence="8" id="KW-1185">Reference proteome</keyword>
<dbReference type="InterPro" id="IPR020449">
    <property type="entry name" value="Tscrpt_reg_AraC-type_HTH"/>
</dbReference>
<evidence type="ECO:0008006" key="9">
    <source>
        <dbReference type="Google" id="ProtNLM"/>
    </source>
</evidence>
<evidence type="ECO:0000256" key="3">
    <source>
        <dbReference type="ARBA" id="ARBA00023163"/>
    </source>
</evidence>
<dbReference type="EMBL" id="BMHP01000001">
    <property type="protein sequence ID" value="GGD50189.1"/>
    <property type="molecule type" value="Genomic_DNA"/>
</dbReference>